<name>A0AAV2L7A4_KNICA</name>
<accession>A0AAV2L7A4</accession>
<reference evidence="2 3" key="1">
    <citation type="submission" date="2024-04" db="EMBL/GenBank/DDBJ databases">
        <authorList>
            <person name="Waldvogel A.-M."/>
            <person name="Schoenle A."/>
        </authorList>
    </citation>
    <scope>NUCLEOTIDE SEQUENCE [LARGE SCALE GENOMIC DNA]</scope>
</reference>
<feature type="compositionally biased region" description="Acidic residues" evidence="1">
    <location>
        <begin position="149"/>
        <end position="160"/>
    </location>
</feature>
<dbReference type="AlphaFoldDB" id="A0AAV2L7A4"/>
<evidence type="ECO:0000313" key="3">
    <source>
        <dbReference type="Proteomes" id="UP001497482"/>
    </source>
</evidence>
<sequence length="217" mass="24786">MLPRRLDCFLDWLPASAACHSLSRCVPAVPTITLAPGAASGQATLCSSQSVDYNPVTGRPAPRSSQSAMRLLFVAFLLASLRLLSTPAPSMTLRYTSSQLIRLNHRAPPSLDITSTLQQHCLVRRRPYIHRGSQPQDQVSDRGGRGKEEEEEEEEEGSEGEETREGEVEMWERRRKKGWRMERKRVWRRMRERKQEKEVRSEGGRGLEKEEKAEEDE</sequence>
<organism evidence="2 3">
    <name type="scientific">Knipowitschia caucasica</name>
    <name type="common">Caucasian dwarf goby</name>
    <name type="synonym">Pomatoschistus caucasicus</name>
    <dbReference type="NCBI Taxonomy" id="637954"/>
    <lineage>
        <taxon>Eukaryota</taxon>
        <taxon>Metazoa</taxon>
        <taxon>Chordata</taxon>
        <taxon>Craniata</taxon>
        <taxon>Vertebrata</taxon>
        <taxon>Euteleostomi</taxon>
        <taxon>Actinopterygii</taxon>
        <taxon>Neopterygii</taxon>
        <taxon>Teleostei</taxon>
        <taxon>Neoteleostei</taxon>
        <taxon>Acanthomorphata</taxon>
        <taxon>Gobiaria</taxon>
        <taxon>Gobiiformes</taxon>
        <taxon>Gobioidei</taxon>
        <taxon>Gobiidae</taxon>
        <taxon>Gobiinae</taxon>
        <taxon>Knipowitschia</taxon>
    </lineage>
</organism>
<gene>
    <name evidence="2" type="ORF">KC01_LOCUS26671</name>
</gene>
<feature type="compositionally biased region" description="Basic and acidic residues" evidence="1">
    <location>
        <begin position="193"/>
        <end position="217"/>
    </location>
</feature>
<feature type="region of interest" description="Disordered" evidence="1">
    <location>
        <begin position="127"/>
        <end position="217"/>
    </location>
</feature>
<feature type="compositionally biased region" description="Basic and acidic residues" evidence="1">
    <location>
        <begin position="161"/>
        <end position="172"/>
    </location>
</feature>
<dbReference type="Proteomes" id="UP001497482">
    <property type="component" value="Chromosome 22"/>
</dbReference>
<protein>
    <submittedName>
        <fullName evidence="2">Uncharacterized protein</fullName>
    </submittedName>
</protein>
<feature type="compositionally biased region" description="Basic and acidic residues" evidence="1">
    <location>
        <begin position="139"/>
        <end position="148"/>
    </location>
</feature>
<keyword evidence="3" id="KW-1185">Reference proteome</keyword>
<dbReference type="EMBL" id="OZ035844">
    <property type="protein sequence ID" value="CAL1598258.1"/>
    <property type="molecule type" value="Genomic_DNA"/>
</dbReference>
<evidence type="ECO:0000313" key="2">
    <source>
        <dbReference type="EMBL" id="CAL1598258.1"/>
    </source>
</evidence>
<evidence type="ECO:0000256" key="1">
    <source>
        <dbReference type="SAM" id="MobiDB-lite"/>
    </source>
</evidence>
<proteinExistence type="predicted"/>
<feature type="compositionally biased region" description="Basic residues" evidence="1">
    <location>
        <begin position="173"/>
        <end position="192"/>
    </location>
</feature>